<evidence type="ECO:0000313" key="2">
    <source>
        <dbReference type="EMBL" id="CAF3452510.1"/>
    </source>
</evidence>
<name>A0A818E4B4_9BILA</name>
<accession>A0A818E4B4</accession>
<feature type="region of interest" description="Disordered" evidence="1">
    <location>
        <begin position="30"/>
        <end position="64"/>
    </location>
</feature>
<protein>
    <submittedName>
        <fullName evidence="2">Uncharacterized protein</fullName>
    </submittedName>
</protein>
<organism evidence="2 3">
    <name type="scientific">Rotaria socialis</name>
    <dbReference type="NCBI Taxonomy" id="392032"/>
    <lineage>
        <taxon>Eukaryota</taxon>
        <taxon>Metazoa</taxon>
        <taxon>Spiralia</taxon>
        <taxon>Gnathifera</taxon>
        <taxon>Rotifera</taxon>
        <taxon>Eurotatoria</taxon>
        <taxon>Bdelloidea</taxon>
        <taxon>Philodinida</taxon>
        <taxon>Philodinidae</taxon>
        <taxon>Rotaria</taxon>
    </lineage>
</organism>
<feature type="region of interest" description="Disordered" evidence="1">
    <location>
        <begin position="90"/>
        <end position="113"/>
    </location>
</feature>
<reference evidence="2" key="1">
    <citation type="submission" date="2021-02" db="EMBL/GenBank/DDBJ databases">
        <authorList>
            <person name="Nowell W R."/>
        </authorList>
    </citation>
    <scope>NUCLEOTIDE SEQUENCE</scope>
</reference>
<sequence length="113" mass="12968">MNFSSDFNRLSISTILSESVKFCNASPCNYRPRSSQLDCAKSTDQHRYRSKSGPKRLPLSTNSRARFNPTACIHEKNLKLRHVELKKTTETHQRLNIDQQHSESDFSGELVNV</sequence>
<gene>
    <name evidence="2" type="ORF">KIK155_LOCUS12490</name>
</gene>
<dbReference type="EMBL" id="CAJNYV010002048">
    <property type="protein sequence ID" value="CAF3452510.1"/>
    <property type="molecule type" value="Genomic_DNA"/>
</dbReference>
<dbReference type="AlphaFoldDB" id="A0A818E4B4"/>
<feature type="compositionally biased region" description="Basic and acidic residues" evidence="1">
    <location>
        <begin position="90"/>
        <end position="104"/>
    </location>
</feature>
<evidence type="ECO:0000313" key="3">
    <source>
        <dbReference type="Proteomes" id="UP000663865"/>
    </source>
</evidence>
<proteinExistence type="predicted"/>
<dbReference type="Proteomes" id="UP000663865">
    <property type="component" value="Unassembled WGS sequence"/>
</dbReference>
<evidence type="ECO:0000256" key="1">
    <source>
        <dbReference type="SAM" id="MobiDB-lite"/>
    </source>
</evidence>
<comment type="caution">
    <text evidence="2">The sequence shown here is derived from an EMBL/GenBank/DDBJ whole genome shotgun (WGS) entry which is preliminary data.</text>
</comment>